<gene>
    <name evidence="4" type="ORF">OXPF_09850</name>
</gene>
<comment type="caution">
    <text evidence="4">The sequence shown here is derived from an EMBL/GenBank/DDBJ whole genome shotgun (WGS) entry which is preliminary data.</text>
</comment>
<reference evidence="4 5" key="1">
    <citation type="submission" date="2015-09" db="EMBL/GenBank/DDBJ databases">
        <title>Genome sequence of Oxobacter pfennigii DSM 3222.</title>
        <authorList>
            <person name="Poehlein A."/>
            <person name="Bengelsdorf F.R."/>
            <person name="Schiel-Bengelsdorf B."/>
            <person name="Duerre P."/>
            <person name="Daniel R."/>
        </authorList>
    </citation>
    <scope>NUCLEOTIDE SEQUENCE [LARGE SCALE GENOMIC DNA]</scope>
    <source>
        <strain evidence="4 5">DSM 3222</strain>
    </source>
</reference>
<dbReference type="Gene3D" id="3.40.1390.30">
    <property type="entry name" value="NIF3 (NGG1p interacting factor 3)-like"/>
    <property type="match status" value="1"/>
</dbReference>
<dbReference type="Proteomes" id="UP000050326">
    <property type="component" value="Unassembled WGS sequence"/>
</dbReference>
<proteinExistence type="inferred from homology"/>
<dbReference type="InterPro" id="IPR002678">
    <property type="entry name" value="DUF34/NIF3"/>
</dbReference>
<dbReference type="SUPFAM" id="SSF102705">
    <property type="entry name" value="NIF3 (NGG1p interacting factor 3)-like"/>
    <property type="match status" value="1"/>
</dbReference>
<dbReference type="AlphaFoldDB" id="A0A0P8Z0T2"/>
<evidence type="ECO:0000256" key="2">
    <source>
        <dbReference type="ARBA" id="ARBA00022112"/>
    </source>
</evidence>
<keyword evidence="3" id="KW-0479">Metal-binding</keyword>
<dbReference type="OrthoDB" id="9798371at2"/>
<dbReference type="RefSeq" id="WP_054874078.1">
    <property type="nucleotide sequence ID" value="NZ_LKET01000021.1"/>
</dbReference>
<evidence type="ECO:0000313" key="5">
    <source>
        <dbReference type="Proteomes" id="UP000050326"/>
    </source>
</evidence>
<organism evidence="4 5">
    <name type="scientific">Oxobacter pfennigii</name>
    <dbReference type="NCBI Taxonomy" id="36849"/>
    <lineage>
        <taxon>Bacteria</taxon>
        <taxon>Bacillati</taxon>
        <taxon>Bacillota</taxon>
        <taxon>Clostridia</taxon>
        <taxon>Eubacteriales</taxon>
        <taxon>Clostridiaceae</taxon>
        <taxon>Oxobacter</taxon>
    </lineage>
</organism>
<dbReference type="EMBL" id="LKET01000021">
    <property type="protein sequence ID" value="KPU45751.1"/>
    <property type="molecule type" value="Genomic_DNA"/>
</dbReference>
<comment type="similarity">
    <text evidence="1">Belongs to the GTP cyclohydrolase I type 2/NIF3 family.</text>
</comment>
<accession>A0A0P8Z0T2</accession>
<dbReference type="STRING" id="36849.OXPF_09850"/>
<protein>
    <recommendedName>
        <fullName evidence="2">GTP cyclohydrolase 1 type 2 homolog</fullName>
    </recommendedName>
</protein>
<sequence>MNLNNIMDLALKLSDLKDIPSDSGIIVDGENIKKVVIGVDMEGPELLLAKELGSDLVISHHPKTGSPYINFHNVMYRQIDKMVEVGVPINKAQKALKDRIAKIERGQHPGNYDRVASFARQMSMPYMNIHLPIDIITENFLQNYLDEGLKDLYRPTLSSVLDLLKQIPEYKNAVTMPAIRAGSTDDYCGKVLVLMAGGTNGGDKVFKAYFDAGIGTIVCMHMPDDVRQAVIEQNIGNVIVAGHMSSDSIGLNIFSKELENKGLSVIKIGGIVE</sequence>
<feature type="binding site" evidence="3">
    <location>
        <position position="243"/>
    </location>
    <ligand>
        <name>a divalent metal cation</name>
        <dbReference type="ChEBI" id="CHEBI:60240"/>
        <label>1</label>
    </ligand>
</feature>
<feature type="binding site" evidence="3">
    <location>
        <position position="60"/>
    </location>
    <ligand>
        <name>a divalent metal cation</name>
        <dbReference type="ChEBI" id="CHEBI:60240"/>
        <label>1</label>
    </ligand>
</feature>
<keyword evidence="5" id="KW-1185">Reference proteome</keyword>
<feature type="binding site" evidence="3">
    <location>
        <position position="61"/>
    </location>
    <ligand>
        <name>a divalent metal cation</name>
        <dbReference type="ChEBI" id="CHEBI:60240"/>
        <label>1</label>
    </ligand>
</feature>
<evidence type="ECO:0000313" key="4">
    <source>
        <dbReference type="EMBL" id="KPU45751.1"/>
    </source>
</evidence>
<dbReference type="InterPro" id="IPR036069">
    <property type="entry name" value="DUF34/NIF3_sf"/>
</dbReference>
<evidence type="ECO:0000256" key="1">
    <source>
        <dbReference type="ARBA" id="ARBA00006964"/>
    </source>
</evidence>
<name>A0A0P8Z0T2_9CLOT</name>
<dbReference type="Pfam" id="PF01784">
    <property type="entry name" value="DUF34_NIF3"/>
    <property type="match status" value="1"/>
</dbReference>
<evidence type="ECO:0000256" key="3">
    <source>
        <dbReference type="PIRSR" id="PIRSR602678-1"/>
    </source>
</evidence>